<sequence length="141" mass="16369">MVEVIKVSRSLSSIVVLLLLLSCSASKLNENKKRTISIIFGSVYENEKLTLSVNDSVYYSDRDIKTNSLGTDPKNYIEIESDKVHLKGYFMAKIDPEFDKDYTRKLEIDTILYRKKGRLISIGANYHKYYINQQNKKFKVE</sequence>
<dbReference type="OrthoDB" id="9896923at2"/>
<keyword evidence="2" id="KW-1185">Reference proteome</keyword>
<evidence type="ECO:0000313" key="2">
    <source>
        <dbReference type="Proteomes" id="UP000317332"/>
    </source>
</evidence>
<dbReference type="Proteomes" id="UP000317332">
    <property type="component" value="Unassembled WGS sequence"/>
</dbReference>
<proteinExistence type="predicted"/>
<comment type="caution">
    <text evidence="1">The sequence shown here is derived from an EMBL/GenBank/DDBJ whole genome shotgun (WGS) entry which is preliminary data.</text>
</comment>
<evidence type="ECO:0008006" key="3">
    <source>
        <dbReference type="Google" id="ProtNLM"/>
    </source>
</evidence>
<protein>
    <recommendedName>
        <fullName evidence="3">Lipoprotein</fullName>
    </recommendedName>
</protein>
<gene>
    <name evidence="1" type="ORF">FJ651_15620</name>
</gene>
<evidence type="ECO:0000313" key="1">
    <source>
        <dbReference type="EMBL" id="TPV31047.1"/>
    </source>
</evidence>
<dbReference type="RefSeq" id="WP_140991723.1">
    <property type="nucleotide sequence ID" value="NZ_VHIQ01000016.1"/>
</dbReference>
<reference evidence="1 2" key="1">
    <citation type="submission" date="2019-06" db="EMBL/GenBank/DDBJ databases">
        <title>Flavobacteriaceae Paucihalobacterium erythroidium CWB-1, complete genome.</title>
        <authorList>
            <person name="Wu S."/>
        </authorList>
    </citation>
    <scope>NUCLEOTIDE SEQUENCE [LARGE SCALE GENOMIC DNA]</scope>
    <source>
        <strain evidence="1 2">CWB-1</strain>
    </source>
</reference>
<dbReference type="EMBL" id="VHIQ01000016">
    <property type="protein sequence ID" value="TPV31047.1"/>
    <property type="molecule type" value="Genomic_DNA"/>
</dbReference>
<accession>A0A506PDF6</accession>
<name>A0A506PDF6_9FLAO</name>
<organism evidence="1 2">
    <name type="scientific">Paucihalobacter ruber</name>
    <dbReference type="NCBI Taxonomy" id="2567861"/>
    <lineage>
        <taxon>Bacteria</taxon>
        <taxon>Pseudomonadati</taxon>
        <taxon>Bacteroidota</taxon>
        <taxon>Flavobacteriia</taxon>
        <taxon>Flavobacteriales</taxon>
        <taxon>Flavobacteriaceae</taxon>
        <taxon>Paucihalobacter</taxon>
    </lineage>
</organism>
<dbReference type="AlphaFoldDB" id="A0A506PDF6"/>
<dbReference type="PROSITE" id="PS51257">
    <property type="entry name" value="PROKAR_LIPOPROTEIN"/>
    <property type="match status" value="1"/>
</dbReference>